<evidence type="ECO:0000256" key="6">
    <source>
        <dbReference type="RuleBase" id="RU003732"/>
    </source>
</evidence>
<evidence type="ECO:0000313" key="9">
    <source>
        <dbReference type="Proteomes" id="UP001642483"/>
    </source>
</evidence>
<evidence type="ECO:0000256" key="1">
    <source>
        <dbReference type="ARBA" id="ARBA00004141"/>
    </source>
</evidence>
<feature type="transmembrane region" description="Helical" evidence="7">
    <location>
        <begin position="78"/>
        <end position="99"/>
    </location>
</feature>
<feature type="transmembrane region" description="Helical" evidence="7">
    <location>
        <begin position="462"/>
        <end position="487"/>
    </location>
</feature>
<dbReference type="PROSITE" id="PS00754">
    <property type="entry name" value="NA_NEUROTRAN_SYMP_2"/>
    <property type="match status" value="1"/>
</dbReference>
<accession>A0ABP0EXR4</accession>
<dbReference type="InterPro" id="IPR000175">
    <property type="entry name" value="Na/ntran_symport"/>
</dbReference>
<keyword evidence="6" id="KW-0769">Symport</keyword>
<proteinExistence type="inferred from homology"/>
<dbReference type="PANTHER" id="PTHR11616">
    <property type="entry name" value="SODIUM/CHLORIDE DEPENDENT TRANSPORTER"/>
    <property type="match status" value="1"/>
</dbReference>
<evidence type="ECO:0000256" key="7">
    <source>
        <dbReference type="SAM" id="Phobius"/>
    </source>
</evidence>
<protein>
    <recommendedName>
        <fullName evidence="6">Transporter</fullName>
    </recommendedName>
</protein>
<dbReference type="InterPro" id="IPR037272">
    <property type="entry name" value="SNS_sf"/>
</dbReference>
<feature type="transmembrane region" description="Helical" evidence="7">
    <location>
        <begin position="332"/>
        <end position="349"/>
    </location>
</feature>
<evidence type="ECO:0000313" key="8">
    <source>
        <dbReference type="EMBL" id="CAK8672269.1"/>
    </source>
</evidence>
<organism evidence="8 9">
    <name type="scientific">Clavelina lepadiformis</name>
    <name type="common">Light-bulb sea squirt</name>
    <name type="synonym">Ascidia lepadiformis</name>
    <dbReference type="NCBI Taxonomy" id="159417"/>
    <lineage>
        <taxon>Eukaryota</taxon>
        <taxon>Metazoa</taxon>
        <taxon>Chordata</taxon>
        <taxon>Tunicata</taxon>
        <taxon>Ascidiacea</taxon>
        <taxon>Aplousobranchia</taxon>
        <taxon>Clavelinidae</taxon>
        <taxon>Clavelina</taxon>
    </lineage>
</organism>
<keyword evidence="5 7" id="KW-0472">Membrane</keyword>
<dbReference type="PROSITE" id="PS50267">
    <property type="entry name" value="NA_NEUROTRAN_SYMP_3"/>
    <property type="match status" value="1"/>
</dbReference>
<dbReference type="PRINTS" id="PR00176">
    <property type="entry name" value="NANEUSMPORT"/>
</dbReference>
<dbReference type="EMBL" id="CAWYQH010000001">
    <property type="protein sequence ID" value="CAK8672269.1"/>
    <property type="molecule type" value="Genomic_DNA"/>
</dbReference>
<keyword evidence="9" id="KW-1185">Reference proteome</keyword>
<evidence type="ECO:0000256" key="3">
    <source>
        <dbReference type="ARBA" id="ARBA00022692"/>
    </source>
</evidence>
<evidence type="ECO:0000256" key="2">
    <source>
        <dbReference type="ARBA" id="ARBA00022448"/>
    </source>
</evidence>
<feature type="transmembrane region" description="Helical" evidence="7">
    <location>
        <begin position="575"/>
        <end position="596"/>
    </location>
</feature>
<feature type="transmembrane region" description="Helical" evidence="7">
    <location>
        <begin position="493"/>
        <end position="513"/>
    </location>
</feature>
<comment type="caution">
    <text evidence="8">The sequence shown here is derived from an EMBL/GenBank/DDBJ whole genome shotgun (WGS) entry which is preliminary data.</text>
</comment>
<dbReference type="PROSITE" id="PS00610">
    <property type="entry name" value="NA_NEUROTRAN_SYMP_1"/>
    <property type="match status" value="1"/>
</dbReference>
<name>A0ABP0EXR4_CLALP</name>
<feature type="transmembrane region" description="Helical" evidence="7">
    <location>
        <begin position="533"/>
        <end position="555"/>
    </location>
</feature>
<sequence>MLPRPKKKSIKSIKNVVAPDVSNDIRSVNSVSQDSDEDRGNWTNKAEFLLSMIGYAVGLGNVWRFPYLAFQNGGGAFLIPYLIMLCVAGLPIFFLEVSLGQFCSQGPLGAFRGVPIVKGLGFAMVVISVYVGIYYNVVITYTLFYLFSSFTADVPWRGCGNPWNTNECVDSHLTANVTCLTNITANSTGLFLENNLTDFASTILPNVSSAAGFNQSLVNTTCLDRVSPSENYWKNRVLGLTDGIHNLGSVRLELVLILMLAWAIIYLCLLKGVKSSGKAVYFTATFPYVVLTILLVRGLTLDGAFDGVVYFFKPRWELLKESKVWKDAATQIFYSLSASWGGLITLSSYNKFNNNCYRDSLIVVLTNSFTSIYAGVAVFSVIGFMANVLKTDISKVVADGPGLAFVVYPEALSQMPISPLWAVLFFLMLFTLGLDTMFATLETIVTSFTDVFPTTLRRHKALFTLAVCVVLFLLGIPLVTQGGFYYLHLMDSYAASYTLILCAIVEMLAISYIYGLDRFCDDIKLMTGKAPGLYWRITWSFVSPAVLLFIFIYSLANYKPLKLNDYAFPPWANAIGWLTVASSALLIPAVAIFQVASRDGSFFERLKSACKPERKWRPYLKQDRTGRYAPKTDIFFPPVDNRSDSPICDSKARLFYSPDSSMSSMTSAT</sequence>
<reference evidence="8 9" key="1">
    <citation type="submission" date="2024-02" db="EMBL/GenBank/DDBJ databases">
        <authorList>
            <person name="Daric V."/>
            <person name="Darras S."/>
        </authorList>
    </citation>
    <scope>NUCLEOTIDE SEQUENCE [LARGE SCALE GENOMIC DNA]</scope>
</reference>
<evidence type="ECO:0000256" key="5">
    <source>
        <dbReference type="ARBA" id="ARBA00023136"/>
    </source>
</evidence>
<gene>
    <name evidence="8" type="ORF">CVLEPA_LOCUS1239</name>
</gene>
<keyword evidence="3 6" id="KW-0812">Transmembrane</keyword>
<comment type="subcellular location">
    <subcellularLocation>
        <location evidence="1">Membrane</location>
        <topology evidence="1">Multi-pass membrane protein</topology>
    </subcellularLocation>
</comment>
<evidence type="ECO:0000256" key="4">
    <source>
        <dbReference type="ARBA" id="ARBA00022989"/>
    </source>
</evidence>
<feature type="transmembrane region" description="Helical" evidence="7">
    <location>
        <begin position="285"/>
        <end position="312"/>
    </location>
</feature>
<dbReference type="Pfam" id="PF00209">
    <property type="entry name" value="SNF"/>
    <property type="match status" value="1"/>
</dbReference>
<dbReference type="Proteomes" id="UP001642483">
    <property type="component" value="Unassembled WGS sequence"/>
</dbReference>
<dbReference type="PANTHER" id="PTHR11616:SF241">
    <property type="entry name" value="SODIUM- AND CHLORIDE-DEPENDENT GLYCINE TRANSPORTER 2"/>
    <property type="match status" value="1"/>
</dbReference>
<keyword evidence="2 6" id="KW-0813">Transport</keyword>
<keyword evidence="4 7" id="KW-1133">Transmembrane helix</keyword>
<feature type="transmembrane region" description="Helical" evidence="7">
    <location>
        <begin position="48"/>
        <end position="66"/>
    </location>
</feature>
<feature type="transmembrane region" description="Helical" evidence="7">
    <location>
        <begin position="120"/>
        <end position="147"/>
    </location>
</feature>
<feature type="transmembrane region" description="Helical" evidence="7">
    <location>
        <begin position="420"/>
        <end position="441"/>
    </location>
</feature>
<dbReference type="NCBIfam" id="NF037979">
    <property type="entry name" value="Na_transp"/>
    <property type="match status" value="1"/>
</dbReference>
<feature type="transmembrane region" description="Helical" evidence="7">
    <location>
        <begin position="361"/>
        <end position="386"/>
    </location>
</feature>
<comment type="similarity">
    <text evidence="6">Belongs to the sodium:neurotransmitter symporter (SNF) (TC 2.A.22) family.</text>
</comment>
<feature type="transmembrane region" description="Helical" evidence="7">
    <location>
        <begin position="254"/>
        <end position="273"/>
    </location>
</feature>
<dbReference type="SUPFAM" id="SSF161070">
    <property type="entry name" value="SNF-like"/>
    <property type="match status" value="1"/>
</dbReference>